<gene>
    <name evidence="1" type="ORF">OS493_016084</name>
</gene>
<sequence>MHSYSRSFCLQFTEERQEGRRVVTREIDFIDDDNEVTSPSEDLLTSTSYTTATEPTLEHADDVEQLKKLRQLGGEGWLPAIDHVVQVQPEEQEVPVVIKCIS</sequence>
<organism evidence="1 2">
    <name type="scientific">Desmophyllum pertusum</name>
    <dbReference type="NCBI Taxonomy" id="174260"/>
    <lineage>
        <taxon>Eukaryota</taxon>
        <taxon>Metazoa</taxon>
        <taxon>Cnidaria</taxon>
        <taxon>Anthozoa</taxon>
        <taxon>Hexacorallia</taxon>
        <taxon>Scleractinia</taxon>
        <taxon>Caryophylliina</taxon>
        <taxon>Caryophylliidae</taxon>
        <taxon>Desmophyllum</taxon>
    </lineage>
</organism>
<comment type="caution">
    <text evidence="1">The sequence shown here is derived from an EMBL/GenBank/DDBJ whole genome shotgun (WGS) entry which is preliminary data.</text>
</comment>
<proteinExistence type="predicted"/>
<evidence type="ECO:0000313" key="1">
    <source>
        <dbReference type="EMBL" id="KAJ7391796.1"/>
    </source>
</evidence>
<dbReference type="Proteomes" id="UP001163046">
    <property type="component" value="Unassembled WGS sequence"/>
</dbReference>
<reference evidence="1" key="1">
    <citation type="submission" date="2023-01" db="EMBL/GenBank/DDBJ databases">
        <title>Genome assembly of the deep-sea coral Lophelia pertusa.</title>
        <authorList>
            <person name="Herrera S."/>
            <person name="Cordes E."/>
        </authorList>
    </citation>
    <scope>NUCLEOTIDE SEQUENCE</scope>
    <source>
        <strain evidence="1">USNM1676648</strain>
        <tissue evidence="1">Polyp</tissue>
    </source>
</reference>
<evidence type="ECO:0000313" key="2">
    <source>
        <dbReference type="Proteomes" id="UP001163046"/>
    </source>
</evidence>
<dbReference type="AlphaFoldDB" id="A0A9X0D9T0"/>
<dbReference type="EMBL" id="MU825404">
    <property type="protein sequence ID" value="KAJ7391796.1"/>
    <property type="molecule type" value="Genomic_DNA"/>
</dbReference>
<name>A0A9X0D9T0_9CNID</name>
<accession>A0A9X0D9T0</accession>
<protein>
    <submittedName>
        <fullName evidence="1">Uncharacterized protein</fullName>
    </submittedName>
</protein>
<keyword evidence="2" id="KW-1185">Reference proteome</keyword>